<evidence type="ECO:0008006" key="4">
    <source>
        <dbReference type="Google" id="ProtNLM"/>
    </source>
</evidence>
<reference evidence="2 3" key="1">
    <citation type="journal article" date="2017" name="Infect. Genet. Evol.">
        <title>Comparative genome analysis of fish pathogen Flavobacterium columnare reveals extensive sequence diversity within the species.</title>
        <authorList>
            <person name="Kayansamruaj P."/>
            <person name="Dong H.T."/>
            <person name="Hirono I."/>
            <person name="Kondo H."/>
            <person name="Senapin S."/>
            <person name="Rodkhum C."/>
        </authorList>
    </citation>
    <scope>NUCLEOTIDE SEQUENCE [LARGE SCALE GENOMIC DNA]</scope>
    <source>
        <strain evidence="2 3">1215</strain>
    </source>
</reference>
<evidence type="ECO:0000256" key="1">
    <source>
        <dbReference type="SAM" id="Phobius"/>
    </source>
</evidence>
<dbReference type="AlphaFoldDB" id="A0A246GGJ4"/>
<proteinExistence type="predicted"/>
<organism evidence="2 3">
    <name type="scientific">Flavobacterium davisii</name>
    <dbReference type="NCBI Taxonomy" id="2906077"/>
    <lineage>
        <taxon>Bacteria</taxon>
        <taxon>Pseudomonadati</taxon>
        <taxon>Bacteroidota</taxon>
        <taxon>Flavobacteriia</taxon>
        <taxon>Flavobacteriales</taxon>
        <taxon>Flavobacteriaceae</taxon>
        <taxon>Flavobacterium</taxon>
    </lineage>
</organism>
<keyword evidence="1" id="KW-0472">Membrane</keyword>
<protein>
    <recommendedName>
        <fullName evidence="4">MORN repeat variant</fullName>
    </recommendedName>
</protein>
<feature type="transmembrane region" description="Helical" evidence="1">
    <location>
        <begin position="5"/>
        <end position="23"/>
    </location>
</feature>
<name>A0A246GGJ4_9FLAO</name>
<sequence>MKKSIIVVSIAISLIIGLSFYFINCENKAEQKYILKTYNSKGKLIDFYESVIKNGDTILNGKFINYNEKGIKISEGHFLNNEPYGNCIFYYENGVEEKRYFRKNSKINLESTYYNKNGILNRYVVCDENDVPIYVIQFDEVGVTRSSGLLQVELFHHELNKNLYDKDEFVKYIQKNNEYKVGDKIKFRFIYPNIPNAKKSYSIEIENSKKKYKLTNIKYSKPFFYDLEEKIQIKGRNKILSIVKYEFKDKVTPVFIDTLKFDIYVN</sequence>
<dbReference type="Gene3D" id="2.20.110.10">
    <property type="entry name" value="Histone H3 K4-specific methyltransferase SET7/9 N-terminal domain"/>
    <property type="match status" value="1"/>
</dbReference>
<dbReference type="RefSeq" id="WP_088395121.1">
    <property type="nucleotide sequence ID" value="NZ_MTCZ01000330.1"/>
</dbReference>
<dbReference type="SUPFAM" id="SSF82185">
    <property type="entry name" value="Histone H3 K4-specific methyltransferase SET7/9 N-terminal domain"/>
    <property type="match status" value="1"/>
</dbReference>
<evidence type="ECO:0000313" key="3">
    <source>
        <dbReference type="Proteomes" id="UP000197768"/>
    </source>
</evidence>
<accession>A0A246GGJ4</accession>
<gene>
    <name evidence="2" type="ORF">BWK59_14890</name>
</gene>
<keyword evidence="1" id="KW-0812">Transmembrane</keyword>
<comment type="caution">
    <text evidence="2">The sequence shown here is derived from an EMBL/GenBank/DDBJ whole genome shotgun (WGS) entry which is preliminary data.</text>
</comment>
<dbReference type="EMBL" id="MTCZ01000330">
    <property type="protein sequence ID" value="OWP82622.1"/>
    <property type="molecule type" value="Genomic_DNA"/>
</dbReference>
<dbReference type="Proteomes" id="UP000197768">
    <property type="component" value="Unassembled WGS sequence"/>
</dbReference>
<evidence type="ECO:0000313" key="2">
    <source>
        <dbReference type="EMBL" id="OWP82622.1"/>
    </source>
</evidence>
<keyword evidence="1" id="KW-1133">Transmembrane helix</keyword>